<organism evidence="2">
    <name type="scientific">marine metagenome</name>
    <dbReference type="NCBI Taxonomy" id="408172"/>
    <lineage>
        <taxon>unclassified sequences</taxon>
        <taxon>metagenomes</taxon>
        <taxon>ecological metagenomes</taxon>
    </lineage>
</organism>
<protein>
    <recommendedName>
        <fullName evidence="1">2Fe-2S ferredoxin-type domain-containing protein</fullName>
    </recommendedName>
</protein>
<dbReference type="EMBL" id="UINC01089277">
    <property type="protein sequence ID" value="SVC40237.1"/>
    <property type="molecule type" value="Genomic_DNA"/>
</dbReference>
<dbReference type="Gene3D" id="3.10.20.30">
    <property type="match status" value="1"/>
</dbReference>
<sequence>VVVQAKDKPDALVVFQPSGRRGRFPKGMPVLQAARQLGVYLESVCGGRGLCGRCQITVAAGEFAKYGVSSSPKNLTPIGDQETRFRDVKPLAADRRLGCSALIRGDLIVEIPSDAQTNRQVVRKRAENQAIERDLVTHLCFGEVVPPDISAPGGDGDRLLAMLEKDWGYHRPTLDAALLPSIQSILRQGDWQVTAAVFQEVGGLPVVTGLWPGLKETIYGLTVDIGSTTIAAHLCDLMTGRVVGSAGALNPQIRFGEDLMSRISYIQMNPGSQPELTAAAREAVDDLIVQTVAEAGISGADILEAVIVGNPIMHHLFLGIDPIELGGAPFALTLSSAMTLPAKDVISSLPSSA</sequence>
<gene>
    <name evidence="2" type="ORF">METZ01_LOCUS293091</name>
</gene>
<feature type="domain" description="2Fe-2S ferredoxin-type" evidence="1">
    <location>
        <begin position="1"/>
        <end position="115"/>
    </location>
</feature>
<dbReference type="InterPro" id="IPR040506">
    <property type="entry name" value="RACo_linker"/>
</dbReference>
<reference evidence="2" key="1">
    <citation type="submission" date="2018-05" db="EMBL/GenBank/DDBJ databases">
        <authorList>
            <person name="Lanie J.A."/>
            <person name="Ng W.-L."/>
            <person name="Kazmierczak K.M."/>
            <person name="Andrzejewski T.M."/>
            <person name="Davidsen T.M."/>
            <person name="Wayne K.J."/>
            <person name="Tettelin H."/>
            <person name="Glass J.I."/>
            <person name="Rusch D."/>
            <person name="Podicherti R."/>
            <person name="Tsui H.-C.T."/>
            <person name="Winkler M.E."/>
        </authorList>
    </citation>
    <scope>NUCLEOTIDE SEQUENCE</scope>
</reference>
<dbReference type="AlphaFoldDB" id="A0A382LXZ8"/>
<dbReference type="PANTHER" id="PTHR42895:SF2">
    <property type="entry name" value="IRON-SULFUR CLUSTER PROTEIN"/>
    <property type="match status" value="1"/>
</dbReference>
<dbReference type="InterPro" id="IPR036010">
    <property type="entry name" value="2Fe-2S_ferredoxin-like_sf"/>
</dbReference>
<dbReference type="Pfam" id="PF17650">
    <property type="entry name" value="RACo_linker"/>
    <property type="match status" value="1"/>
</dbReference>
<dbReference type="Gene3D" id="3.30.420.480">
    <property type="entry name" value="Domain of unknown function (DUF4445)"/>
    <property type="match status" value="1"/>
</dbReference>
<dbReference type="InterPro" id="IPR052911">
    <property type="entry name" value="Corrinoid_activation_enz"/>
</dbReference>
<proteinExistence type="predicted"/>
<dbReference type="Pfam" id="PF17651">
    <property type="entry name" value="Raco_middle"/>
    <property type="match status" value="1"/>
</dbReference>
<name>A0A382LXZ8_9ZZZZ</name>
<dbReference type="PANTHER" id="PTHR42895">
    <property type="entry name" value="IRON-SULFUR CLUSTER-BINDING PROTEIN-RELATED"/>
    <property type="match status" value="1"/>
</dbReference>
<evidence type="ECO:0000313" key="2">
    <source>
        <dbReference type="EMBL" id="SVC40237.1"/>
    </source>
</evidence>
<evidence type="ECO:0000259" key="1">
    <source>
        <dbReference type="PROSITE" id="PS51085"/>
    </source>
</evidence>
<dbReference type="Gene3D" id="3.10.20.880">
    <property type="match status" value="1"/>
</dbReference>
<dbReference type="SUPFAM" id="SSF54292">
    <property type="entry name" value="2Fe-2S ferredoxin-like"/>
    <property type="match status" value="1"/>
</dbReference>
<dbReference type="InterPro" id="IPR041414">
    <property type="entry name" value="Raco-like_middle"/>
</dbReference>
<dbReference type="InterPro" id="IPR042259">
    <property type="entry name" value="Raco-like_middle_sf"/>
</dbReference>
<dbReference type="GO" id="GO:0051536">
    <property type="term" value="F:iron-sulfur cluster binding"/>
    <property type="evidence" value="ECO:0007669"/>
    <property type="project" value="InterPro"/>
</dbReference>
<dbReference type="PROSITE" id="PS51085">
    <property type="entry name" value="2FE2S_FER_2"/>
    <property type="match status" value="1"/>
</dbReference>
<accession>A0A382LXZ8</accession>
<dbReference type="InterPro" id="IPR001041">
    <property type="entry name" value="2Fe-2S_ferredoxin-type"/>
</dbReference>
<dbReference type="CDD" id="cd00207">
    <property type="entry name" value="fer2"/>
    <property type="match status" value="1"/>
</dbReference>
<feature type="non-terminal residue" evidence="2">
    <location>
        <position position="1"/>
    </location>
</feature>
<dbReference type="InterPro" id="IPR012675">
    <property type="entry name" value="Beta-grasp_dom_sf"/>
</dbReference>
<feature type="non-terminal residue" evidence="2">
    <location>
        <position position="353"/>
    </location>
</feature>
<dbReference type="Pfam" id="PF00111">
    <property type="entry name" value="Fer2"/>
    <property type="match status" value="1"/>
</dbReference>